<dbReference type="AlphaFoldDB" id="A0A835BSX3"/>
<dbReference type="InterPro" id="IPR049072">
    <property type="entry name" value="MPH2_C"/>
</dbReference>
<comment type="caution">
    <text evidence="2">The sequence shown here is derived from an EMBL/GenBank/DDBJ whole genome shotgun (WGS) entry which is preliminary data.</text>
</comment>
<dbReference type="EMBL" id="JACEFO010001756">
    <property type="protein sequence ID" value="KAF8708732.1"/>
    <property type="molecule type" value="Genomic_DNA"/>
</dbReference>
<reference evidence="2" key="1">
    <citation type="submission" date="2020-07" db="EMBL/GenBank/DDBJ databases">
        <title>Genome sequence and genetic diversity analysis of an under-domesticated orphan crop, white fonio (Digitaria exilis).</title>
        <authorList>
            <person name="Bennetzen J.L."/>
            <person name="Chen S."/>
            <person name="Ma X."/>
            <person name="Wang X."/>
            <person name="Yssel A.E.J."/>
            <person name="Chaluvadi S.R."/>
            <person name="Johnson M."/>
            <person name="Gangashetty P."/>
            <person name="Hamidou F."/>
            <person name="Sanogo M.D."/>
            <person name="Zwaenepoel A."/>
            <person name="Wallace J."/>
            <person name="Van De Peer Y."/>
            <person name="Van Deynze A."/>
        </authorList>
    </citation>
    <scope>NUCLEOTIDE SEQUENCE</scope>
    <source>
        <tissue evidence="2">Leaves</tissue>
    </source>
</reference>
<keyword evidence="4" id="KW-1185">Reference proteome</keyword>
<dbReference type="PANTHER" id="PTHR35742:SF1">
    <property type="entry name" value="THYLAKOID LUMENAL 16.5 KDA PROTEIN, CHLOROPLASTIC"/>
    <property type="match status" value="1"/>
</dbReference>
<dbReference type="Proteomes" id="UP000636709">
    <property type="component" value="Unassembled WGS sequence"/>
</dbReference>
<dbReference type="OrthoDB" id="1924976at2759"/>
<evidence type="ECO:0000313" key="2">
    <source>
        <dbReference type="EMBL" id="KAF8708732.1"/>
    </source>
</evidence>
<proteinExistence type="predicted"/>
<sequence>MMGVYPRFLPRVARHRQRAVRASYVQPCHARAHSSRCSGPSRPRKWCRSKASTAALEAKTGVIRHRRPPTERPRDHILSARPVRDLVLEDDDDIELLEHIKDRRKRLEKQGMINSSGTETGYLQNLIYKFSNVGQAIDKNDLPEAASWVQVQMPSGCRTSMQLSPSEFLKNPVYGYTPTPPTKDSECCKKARIVPQWGELIKCLTKAQQDNTIFTARIRMLHDICKLPAHPSRPE</sequence>
<evidence type="ECO:0000259" key="1">
    <source>
        <dbReference type="Pfam" id="PF20675"/>
    </source>
</evidence>
<gene>
    <name evidence="3" type="ORF">HU200_006892</name>
    <name evidence="2" type="ORF">HU200_030116</name>
</gene>
<feature type="domain" description="Maintenance of Photosystem II under High light 2 C-terminal" evidence="1">
    <location>
        <begin position="122"/>
        <end position="150"/>
    </location>
</feature>
<organism evidence="2 4">
    <name type="scientific">Digitaria exilis</name>
    <dbReference type="NCBI Taxonomy" id="1010633"/>
    <lineage>
        <taxon>Eukaryota</taxon>
        <taxon>Viridiplantae</taxon>
        <taxon>Streptophyta</taxon>
        <taxon>Embryophyta</taxon>
        <taxon>Tracheophyta</taxon>
        <taxon>Spermatophyta</taxon>
        <taxon>Magnoliopsida</taxon>
        <taxon>Liliopsida</taxon>
        <taxon>Poales</taxon>
        <taxon>Poaceae</taxon>
        <taxon>PACMAD clade</taxon>
        <taxon>Panicoideae</taxon>
        <taxon>Panicodae</taxon>
        <taxon>Paniceae</taxon>
        <taxon>Anthephorinae</taxon>
        <taxon>Digitaria</taxon>
    </lineage>
</organism>
<dbReference type="Pfam" id="PF20675">
    <property type="entry name" value="MPH2"/>
    <property type="match status" value="1"/>
</dbReference>
<dbReference type="InterPro" id="IPR038862">
    <property type="entry name" value="MPH2"/>
</dbReference>
<evidence type="ECO:0000313" key="4">
    <source>
        <dbReference type="Proteomes" id="UP000636709"/>
    </source>
</evidence>
<name>A0A835BSX3_9POAL</name>
<accession>A0A835BSX3</accession>
<dbReference type="EMBL" id="JACEFO010000451">
    <property type="protein sequence ID" value="KAF8769129.1"/>
    <property type="molecule type" value="Genomic_DNA"/>
</dbReference>
<dbReference type="GO" id="GO:0010206">
    <property type="term" value="P:photosystem II repair"/>
    <property type="evidence" value="ECO:0007669"/>
    <property type="project" value="InterPro"/>
</dbReference>
<dbReference type="PANTHER" id="PTHR35742">
    <property type="entry name" value="THYLAKOID LUMENAL 16.5 KDA PROTEIN, CHLOROPLASTIC"/>
    <property type="match status" value="1"/>
</dbReference>
<protein>
    <recommendedName>
        <fullName evidence="1">Maintenance of Photosystem II under High light 2 C-terminal domain-containing protein</fullName>
    </recommendedName>
</protein>
<evidence type="ECO:0000313" key="3">
    <source>
        <dbReference type="EMBL" id="KAF8769129.1"/>
    </source>
</evidence>